<evidence type="ECO:0000256" key="1">
    <source>
        <dbReference type="ARBA" id="ARBA00001947"/>
    </source>
</evidence>
<accession>A0A8J3A6L0</accession>
<dbReference type="OrthoDB" id="3347322at2"/>
<dbReference type="InterPro" id="IPR000834">
    <property type="entry name" value="Peptidase_M14"/>
</dbReference>
<dbReference type="PANTHER" id="PTHR11705">
    <property type="entry name" value="PROTEASE FAMILY M14 CARBOXYPEPTIDASE A,B"/>
    <property type="match status" value="1"/>
</dbReference>
<organism evidence="9 10">
    <name type="scientific">Egicoccus halophilus</name>
    <dbReference type="NCBI Taxonomy" id="1670830"/>
    <lineage>
        <taxon>Bacteria</taxon>
        <taxon>Bacillati</taxon>
        <taxon>Actinomycetota</taxon>
        <taxon>Nitriliruptoria</taxon>
        <taxon>Egicoccales</taxon>
        <taxon>Egicoccaceae</taxon>
        <taxon>Egicoccus</taxon>
    </lineage>
</organism>
<keyword evidence="10" id="KW-1185">Reference proteome</keyword>
<dbReference type="GO" id="GO:0005615">
    <property type="term" value="C:extracellular space"/>
    <property type="evidence" value="ECO:0007669"/>
    <property type="project" value="TreeGrafter"/>
</dbReference>
<keyword evidence="5" id="KW-0862">Zinc</keyword>
<dbReference type="PROSITE" id="PS52035">
    <property type="entry name" value="PEPTIDASE_M14"/>
    <property type="match status" value="1"/>
</dbReference>
<comment type="caution">
    <text evidence="9">The sequence shown here is derived from an EMBL/GenBank/DDBJ whole genome shotgun (WGS) entry which is preliminary data.</text>
</comment>
<proteinExistence type="inferred from homology"/>
<comment type="caution">
    <text evidence="7">Lacks conserved residue(s) required for the propagation of feature annotation.</text>
</comment>
<dbReference type="Pfam" id="PF00246">
    <property type="entry name" value="Peptidase_M14"/>
    <property type="match status" value="1"/>
</dbReference>
<evidence type="ECO:0000256" key="3">
    <source>
        <dbReference type="ARBA" id="ARBA00022670"/>
    </source>
</evidence>
<dbReference type="GO" id="GO:0004181">
    <property type="term" value="F:metallocarboxypeptidase activity"/>
    <property type="evidence" value="ECO:0007669"/>
    <property type="project" value="InterPro"/>
</dbReference>
<reference evidence="9" key="2">
    <citation type="submission" date="2020-09" db="EMBL/GenBank/DDBJ databases">
        <authorList>
            <person name="Sun Q."/>
            <person name="Zhou Y."/>
        </authorList>
    </citation>
    <scope>NUCLEOTIDE SEQUENCE</scope>
    <source>
        <strain evidence="9">CGMCC 1.14988</strain>
    </source>
</reference>
<dbReference type="AlphaFoldDB" id="A0A8J3A6L0"/>
<feature type="domain" description="Peptidase M14" evidence="8">
    <location>
        <begin position="31"/>
        <end position="378"/>
    </location>
</feature>
<dbReference type="Gene3D" id="3.40.630.10">
    <property type="entry name" value="Zn peptidases"/>
    <property type="match status" value="1"/>
</dbReference>
<dbReference type="GO" id="GO:0006508">
    <property type="term" value="P:proteolysis"/>
    <property type="evidence" value="ECO:0007669"/>
    <property type="project" value="UniProtKB-KW"/>
</dbReference>
<evidence type="ECO:0000256" key="5">
    <source>
        <dbReference type="ARBA" id="ARBA00022833"/>
    </source>
</evidence>
<dbReference type="GO" id="GO:0008270">
    <property type="term" value="F:zinc ion binding"/>
    <property type="evidence" value="ECO:0007669"/>
    <property type="project" value="InterPro"/>
</dbReference>
<dbReference type="PANTHER" id="PTHR11705:SF143">
    <property type="entry name" value="SLL0236 PROTEIN"/>
    <property type="match status" value="1"/>
</dbReference>
<evidence type="ECO:0000259" key="8">
    <source>
        <dbReference type="PROSITE" id="PS52035"/>
    </source>
</evidence>
<comment type="similarity">
    <text evidence="2 7">Belongs to the peptidase M14 family.</text>
</comment>
<evidence type="ECO:0000256" key="6">
    <source>
        <dbReference type="ARBA" id="ARBA00023049"/>
    </source>
</evidence>
<keyword evidence="3" id="KW-0645">Protease</keyword>
<name>A0A8J3A6L0_9ACTN</name>
<dbReference type="EMBL" id="BMHA01000003">
    <property type="protein sequence ID" value="GGI04435.1"/>
    <property type="molecule type" value="Genomic_DNA"/>
</dbReference>
<reference evidence="9" key="1">
    <citation type="journal article" date="2014" name="Int. J. Syst. Evol. Microbiol.">
        <title>Complete genome sequence of Corynebacterium casei LMG S-19264T (=DSM 44701T), isolated from a smear-ripened cheese.</title>
        <authorList>
            <consortium name="US DOE Joint Genome Institute (JGI-PGF)"/>
            <person name="Walter F."/>
            <person name="Albersmeier A."/>
            <person name="Kalinowski J."/>
            <person name="Ruckert C."/>
        </authorList>
    </citation>
    <scope>NUCLEOTIDE SEQUENCE</scope>
    <source>
        <strain evidence="9">CGMCC 1.14988</strain>
    </source>
</reference>
<comment type="cofactor">
    <cofactor evidence="1">
        <name>Zn(2+)</name>
        <dbReference type="ChEBI" id="CHEBI:29105"/>
    </cofactor>
</comment>
<evidence type="ECO:0000256" key="7">
    <source>
        <dbReference type="PROSITE-ProRule" id="PRU01379"/>
    </source>
</evidence>
<evidence type="ECO:0000313" key="10">
    <source>
        <dbReference type="Proteomes" id="UP000650511"/>
    </source>
</evidence>
<sequence>MLAAVAVPTPATANPGTAHCGTETGGTSVAGFIDHTELGRQLERLERSSQGRVAVDLAGHSFEGREIWTATVGHGDQVVLVTTEIHGNEKQGTTALLNLLGTLGNNSRRSAEIREQVTFVAVPKLNPDGAELDQRRNGLSWSDALSMHPQLEGGSPVWYYNASQNGFDVNRDFHPDVSYEPQLADLPADPDGFGMYVTPEARTLRDVYAGLEEQHGRVDVYVDLHNQGPCFRYGTPTEVEDDHYSYLSLTATLMDEERWGPSWPTLDFDASRRANVAVYDALQRGNSPASKVTMYPQHFDDPSTAHGSFALRGSAVVLFETAGQTQHIGQKRMGMLVRQIENGVQGILDALTDGTFDDIDPERYDDIPARASAASMSH</sequence>
<evidence type="ECO:0000313" key="9">
    <source>
        <dbReference type="EMBL" id="GGI04435.1"/>
    </source>
</evidence>
<gene>
    <name evidence="9" type="ORF">GCM10011354_09080</name>
</gene>
<dbReference type="Proteomes" id="UP000650511">
    <property type="component" value="Unassembled WGS sequence"/>
</dbReference>
<dbReference type="SMART" id="SM00631">
    <property type="entry name" value="Zn_pept"/>
    <property type="match status" value="1"/>
</dbReference>
<protein>
    <recommendedName>
        <fullName evidence="8">Peptidase M14 domain-containing protein</fullName>
    </recommendedName>
</protein>
<keyword evidence="4" id="KW-0378">Hydrolase</keyword>
<dbReference type="SUPFAM" id="SSF53187">
    <property type="entry name" value="Zn-dependent exopeptidases"/>
    <property type="match status" value="1"/>
</dbReference>
<evidence type="ECO:0000256" key="4">
    <source>
        <dbReference type="ARBA" id="ARBA00022801"/>
    </source>
</evidence>
<dbReference type="RefSeq" id="WP_130649632.1">
    <property type="nucleotide sequence ID" value="NZ_BMHA01000003.1"/>
</dbReference>
<evidence type="ECO:0000256" key="2">
    <source>
        <dbReference type="ARBA" id="ARBA00005988"/>
    </source>
</evidence>
<keyword evidence="6" id="KW-0482">Metalloprotease</keyword>